<keyword evidence="5" id="KW-1003">Cell membrane</keyword>
<feature type="transmembrane region" description="Helical" evidence="5">
    <location>
        <begin position="168"/>
        <end position="193"/>
    </location>
</feature>
<dbReference type="RefSeq" id="WP_003149904.1">
    <property type="nucleotide sequence ID" value="NZ_JQCP01000004.1"/>
</dbReference>
<keyword evidence="4 5" id="KW-0472">Membrane</keyword>
<comment type="caution">
    <text evidence="5">Lacks conserved residue(s) required for the propagation of feature annotation.</text>
</comment>
<dbReference type="Proteomes" id="UP000051927">
    <property type="component" value="Unassembled WGS sequence"/>
</dbReference>
<dbReference type="PANTHER" id="PTHR43229">
    <property type="entry name" value="NODULATION PROTEIN J"/>
    <property type="match status" value="1"/>
</dbReference>
<gene>
    <name evidence="7" type="ORF">IV60_GL001389</name>
</gene>
<evidence type="ECO:0000256" key="4">
    <source>
        <dbReference type="ARBA" id="ARBA00023136"/>
    </source>
</evidence>
<feature type="transmembrane region" description="Helical" evidence="5">
    <location>
        <begin position="138"/>
        <end position="162"/>
    </location>
</feature>
<dbReference type="GeneID" id="84904876"/>
<dbReference type="PIRSF" id="PIRSF006648">
    <property type="entry name" value="DrrB"/>
    <property type="match status" value="1"/>
</dbReference>
<dbReference type="InterPro" id="IPR047817">
    <property type="entry name" value="ABC2_TM_bact-type"/>
</dbReference>
<feature type="transmembrane region" description="Helical" evidence="5">
    <location>
        <begin position="102"/>
        <end position="131"/>
    </location>
</feature>
<keyword evidence="2 5" id="KW-0812">Transmembrane</keyword>
<keyword evidence="8" id="KW-1185">Reference proteome</keyword>
<accession>A0ABR5Q1W3</accession>
<dbReference type="Pfam" id="PF01061">
    <property type="entry name" value="ABC2_membrane"/>
    <property type="match status" value="1"/>
</dbReference>
<evidence type="ECO:0000256" key="2">
    <source>
        <dbReference type="ARBA" id="ARBA00022692"/>
    </source>
</evidence>
<evidence type="ECO:0000256" key="5">
    <source>
        <dbReference type="RuleBase" id="RU361157"/>
    </source>
</evidence>
<dbReference type="PROSITE" id="PS51012">
    <property type="entry name" value="ABC_TM2"/>
    <property type="match status" value="1"/>
</dbReference>
<keyword evidence="5" id="KW-0813">Transport</keyword>
<feature type="transmembrane region" description="Helical" evidence="5">
    <location>
        <begin position="61"/>
        <end position="82"/>
    </location>
</feature>
<feature type="transmembrane region" description="Helical" evidence="5">
    <location>
        <begin position="230"/>
        <end position="250"/>
    </location>
</feature>
<comment type="similarity">
    <text evidence="5">Belongs to the ABC-2 integral membrane protein family.</text>
</comment>
<comment type="caution">
    <text evidence="7">The sequence shown here is derived from an EMBL/GenBank/DDBJ whole genome shotgun (WGS) entry which is preliminary data.</text>
</comment>
<dbReference type="InterPro" id="IPR013525">
    <property type="entry name" value="ABC2_TM"/>
</dbReference>
<dbReference type="PANTHER" id="PTHR43229:SF6">
    <property type="entry name" value="ABC-TYPE MULTIDRUG TRANSPORT SYSTEM, PERMEASE COMPONENT"/>
    <property type="match status" value="1"/>
</dbReference>
<evidence type="ECO:0000256" key="3">
    <source>
        <dbReference type="ARBA" id="ARBA00022989"/>
    </source>
</evidence>
<proteinExistence type="inferred from homology"/>
<reference evidence="7 8" key="1">
    <citation type="journal article" date="2015" name="Genome Announc.">
        <title>Expanding the biotechnology potential of lactobacilli through comparative genomics of 213 strains and associated genera.</title>
        <authorList>
            <person name="Sun Z."/>
            <person name="Harris H.M."/>
            <person name="McCann A."/>
            <person name="Guo C."/>
            <person name="Argimon S."/>
            <person name="Zhang W."/>
            <person name="Yang X."/>
            <person name="Jeffery I.B."/>
            <person name="Cooney J.C."/>
            <person name="Kagawa T.F."/>
            <person name="Liu W."/>
            <person name="Song Y."/>
            <person name="Salvetti E."/>
            <person name="Wrobel A."/>
            <person name="Rasinkangas P."/>
            <person name="Parkhill J."/>
            <person name="Rea M.C."/>
            <person name="O'Sullivan O."/>
            <person name="Ritari J."/>
            <person name="Douillard F.P."/>
            <person name="Paul Ross R."/>
            <person name="Yang R."/>
            <person name="Briner A.E."/>
            <person name="Felis G.E."/>
            <person name="de Vos W.M."/>
            <person name="Barrangou R."/>
            <person name="Klaenhammer T.R."/>
            <person name="Caufield P.W."/>
            <person name="Cui Y."/>
            <person name="Zhang H."/>
            <person name="O'Toole P.W."/>
        </authorList>
    </citation>
    <scope>NUCLEOTIDE SEQUENCE [LARGE SCALE GENOMIC DNA]</scope>
    <source>
        <strain evidence="7 8">DSM 7090</strain>
    </source>
</reference>
<evidence type="ECO:0000313" key="7">
    <source>
        <dbReference type="EMBL" id="KRO01518.1"/>
    </source>
</evidence>
<evidence type="ECO:0000259" key="6">
    <source>
        <dbReference type="PROSITE" id="PS51012"/>
    </source>
</evidence>
<evidence type="ECO:0000313" key="8">
    <source>
        <dbReference type="Proteomes" id="UP000051927"/>
    </source>
</evidence>
<evidence type="ECO:0000256" key="1">
    <source>
        <dbReference type="ARBA" id="ARBA00004141"/>
    </source>
</evidence>
<protein>
    <recommendedName>
        <fullName evidence="5">Transport permease protein</fullName>
    </recommendedName>
</protein>
<sequence>MTTLKKFAAVVRLNIRLQLMDPTPTLILSIFPLVMIPFMEPAFKSMLLADGYTNVTGVEQAIPGMAIFFSFLSVQTIIQSFFREYAWGMWPRLEASSTPQGAILAGKAFVAYLIQAVQVLTVLGLGALIFGYRPTGNVGALILVILAFSAVLAALGVALALWTPTEDIALSLSNIVGMLAAGIGGSFCTVSSFPDWAQSVAKFSPAYWALNAVHAVSLDGAGVADVLPQVGMLGVFFVILAILVVIQFTLKKGQRSR</sequence>
<keyword evidence="3 5" id="KW-1133">Transmembrane helix</keyword>
<dbReference type="EMBL" id="JQCP01000004">
    <property type="protein sequence ID" value="KRO01518.1"/>
    <property type="molecule type" value="Genomic_DNA"/>
</dbReference>
<feature type="domain" description="ABC transmembrane type-2" evidence="6">
    <location>
        <begin position="23"/>
        <end position="251"/>
    </location>
</feature>
<dbReference type="InterPro" id="IPR051784">
    <property type="entry name" value="Nod_factor_ABC_transporter"/>
</dbReference>
<comment type="subcellular location">
    <subcellularLocation>
        <location evidence="5">Cell membrane</location>
        <topology evidence="5">Multi-pass membrane protein</topology>
    </subcellularLocation>
    <subcellularLocation>
        <location evidence="1">Membrane</location>
        <topology evidence="1">Multi-pass membrane protein</topology>
    </subcellularLocation>
</comment>
<organism evidence="7 8">
    <name type="scientific">Lancefieldella rimae</name>
    <dbReference type="NCBI Taxonomy" id="1383"/>
    <lineage>
        <taxon>Bacteria</taxon>
        <taxon>Bacillati</taxon>
        <taxon>Actinomycetota</taxon>
        <taxon>Coriobacteriia</taxon>
        <taxon>Coriobacteriales</taxon>
        <taxon>Atopobiaceae</taxon>
        <taxon>Lancefieldella</taxon>
    </lineage>
</organism>
<dbReference type="InterPro" id="IPR000412">
    <property type="entry name" value="ABC_2_transport"/>
</dbReference>
<name>A0ABR5Q1W3_9ACTN</name>